<organism evidence="2 3">
    <name type="scientific">Candidatus Gallionella acididurans</name>
    <dbReference type="NCBI Taxonomy" id="1796491"/>
    <lineage>
        <taxon>Bacteria</taxon>
        <taxon>Pseudomonadati</taxon>
        <taxon>Pseudomonadota</taxon>
        <taxon>Betaproteobacteria</taxon>
        <taxon>Nitrosomonadales</taxon>
        <taxon>Gallionellaceae</taxon>
        <taxon>Gallionella</taxon>
    </lineage>
</organism>
<evidence type="ECO:0000256" key="1">
    <source>
        <dbReference type="SAM" id="SignalP"/>
    </source>
</evidence>
<reference evidence="2 3" key="2">
    <citation type="submission" date="2016-03" db="EMBL/GenBank/DDBJ databases">
        <title>New uncultured bacterium of the family Gallionellaceae from acid mine drainage: description and reconstruction of genome based on metagenomic analysis of microbial community.</title>
        <authorList>
            <person name="Kadnikov V."/>
            <person name="Ivasenko D."/>
            <person name="Beletsky A."/>
            <person name="Mardanov A."/>
            <person name="Danilova E."/>
            <person name="Pimenov N."/>
            <person name="Karnachuk O."/>
            <person name="Ravin N."/>
        </authorList>
    </citation>
    <scope>NUCLEOTIDE SEQUENCE [LARGE SCALE GENOMIC DNA]</scope>
    <source>
        <strain evidence="2">ShG14-8</strain>
    </source>
</reference>
<sequence length="120" mass="12641">MPLFPGLDAVIMRAMKSARLFLPLLCAFSLLFAQQAGAAHTLSHALEEQSQHDKHSSDSPACEKCAAYAQLGSALSAGTTAFTPPQISGVTIRRSTASFQTIHLLAAVARGPPALFQAYA</sequence>
<name>A0A139BUP0_9PROT</name>
<evidence type="ECO:0000313" key="3">
    <source>
        <dbReference type="Proteomes" id="UP000070578"/>
    </source>
</evidence>
<protein>
    <recommendedName>
        <fullName evidence="4">DUF2946 domain-containing protein</fullName>
    </recommendedName>
</protein>
<comment type="caution">
    <text evidence="2">The sequence shown here is derived from an EMBL/GenBank/DDBJ whole genome shotgun (WGS) entry which is preliminary data.</text>
</comment>
<dbReference type="AlphaFoldDB" id="A0A139BUP0"/>
<feature type="chain" id="PRO_5007483949" description="DUF2946 domain-containing protein" evidence="1">
    <location>
        <begin position="39"/>
        <end position="120"/>
    </location>
</feature>
<evidence type="ECO:0000313" key="2">
    <source>
        <dbReference type="EMBL" id="KXS32680.1"/>
    </source>
</evidence>
<dbReference type="Proteomes" id="UP000070578">
    <property type="component" value="Unassembled WGS sequence"/>
</dbReference>
<proteinExistence type="predicted"/>
<keyword evidence="1" id="KW-0732">Signal</keyword>
<gene>
    <name evidence="2" type="ORF">AWT59_1207</name>
</gene>
<feature type="signal peptide" evidence="1">
    <location>
        <begin position="1"/>
        <end position="38"/>
    </location>
</feature>
<evidence type="ECO:0008006" key="4">
    <source>
        <dbReference type="Google" id="ProtNLM"/>
    </source>
</evidence>
<reference evidence="2 3" key="1">
    <citation type="submission" date="2016-02" db="EMBL/GenBank/DDBJ databases">
        <authorList>
            <person name="Wen L."/>
            <person name="He K."/>
            <person name="Yang H."/>
        </authorList>
    </citation>
    <scope>NUCLEOTIDE SEQUENCE [LARGE SCALE GENOMIC DNA]</scope>
    <source>
        <strain evidence="2">ShG14-8</strain>
    </source>
</reference>
<accession>A0A139BUP0</accession>
<dbReference type="EMBL" id="LSLI01000022">
    <property type="protein sequence ID" value="KXS32680.1"/>
    <property type="molecule type" value="Genomic_DNA"/>
</dbReference>